<evidence type="ECO:0000256" key="4">
    <source>
        <dbReference type="ARBA" id="ARBA00022777"/>
    </source>
</evidence>
<dbReference type="PANTHER" id="PTHR46566">
    <property type="entry name" value="1-PHOSPHOFRUCTOKINASE-RELATED"/>
    <property type="match status" value="1"/>
</dbReference>
<comment type="catalytic activity">
    <reaction evidence="6">
        <text>D-tagatofuranose 6-phosphate + ATP = D-tagatofuranose 1,6-bisphosphate + ADP + H(+)</text>
        <dbReference type="Rhea" id="RHEA:12420"/>
        <dbReference type="ChEBI" id="CHEBI:15378"/>
        <dbReference type="ChEBI" id="CHEBI:30616"/>
        <dbReference type="ChEBI" id="CHEBI:58694"/>
        <dbReference type="ChEBI" id="CHEBI:58695"/>
        <dbReference type="ChEBI" id="CHEBI:456216"/>
        <dbReference type="EC" id="2.7.1.144"/>
    </reaction>
</comment>
<name>A0A926DH71_9FIRM</name>
<dbReference type="GO" id="GO:0005829">
    <property type="term" value="C:cytosol"/>
    <property type="evidence" value="ECO:0007669"/>
    <property type="project" value="TreeGrafter"/>
</dbReference>
<dbReference type="SUPFAM" id="SSF53613">
    <property type="entry name" value="Ribokinase-like"/>
    <property type="match status" value="1"/>
</dbReference>
<dbReference type="EC" id="2.7.1.144" evidence="6"/>
<proteinExistence type="inferred from homology"/>
<keyword evidence="4" id="KW-0418">Kinase</keyword>
<dbReference type="PIRSF" id="PIRSF000535">
    <property type="entry name" value="1PFK/6PFK/LacC"/>
    <property type="match status" value="1"/>
</dbReference>
<dbReference type="PANTHER" id="PTHR46566:SF2">
    <property type="entry name" value="ATP-DEPENDENT 6-PHOSPHOFRUCTOKINASE ISOZYME 2"/>
    <property type="match status" value="1"/>
</dbReference>
<feature type="domain" description="Carbohydrate kinase PfkB" evidence="7">
    <location>
        <begin position="11"/>
        <end position="286"/>
    </location>
</feature>
<dbReference type="GO" id="GO:0009024">
    <property type="term" value="F:tagatose-6-phosphate kinase activity"/>
    <property type="evidence" value="ECO:0007669"/>
    <property type="project" value="UniProtKB-EC"/>
</dbReference>
<organism evidence="8 9">
    <name type="scientific">Guopingia tenuis</name>
    <dbReference type="NCBI Taxonomy" id="2763656"/>
    <lineage>
        <taxon>Bacteria</taxon>
        <taxon>Bacillati</taxon>
        <taxon>Bacillota</taxon>
        <taxon>Clostridia</taxon>
        <taxon>Christensenellales</taxon>
        <taxon>Christensenellaceae</taxon>
        <taxon>Guopingia</taxon>
    </lineage>
</organism>
<dbReference type="GO" id="GO:0005988">
    <property type="term" value="P:lactose metabolic process"/>
    <property type="evidence" value="ECO:0007669"/>
    <property type="project" value="UniProtKB-KW"/>
</dbReference>
<comment type="caution">
    <text evidence="8">The sequence shown here is derived from an EMBL/GenBank/DDBJ whole genome shotgun (WGS) entry which is preliminary data.</text>
</comment>
<comment type="similarity">
    <text evidence="6">Belongs to the carbohydrate kinase PfkB family. LacC subfamily.</text>
</comment>
<evidence type="ECO:0000256" key="3">
    <source>
        <dbReference type="ARBA" id="ARBA00022741"/>
    </source>
</evidence>
<keyword evidence="2 6" id="KW-0808">Transferase</keyword>
<evidence type="ECO:0000313" key="8">
    <source>
        <dbReference type="EMBL" id="MBC8538111.1"/>
    </source>
</evidence>
<keyword evidence="9" id="KW-1185">Reference proteome</keyword>
<gene>
    <name evidence="8" type="ORF">H8693_04085</name>
</gene>
<evidence type="ECO:0000256" key="5">
    <source>
        <dbReference type="ARBA" id="ARBA00022840"/>
    </source>
</evidence>
<comment type="pathway">
    <text evidence="6">Carbohydrate metabolism; D-tagatose 6-phosphate degradation; D-glyceraldehyde 3-phosphate and glycerone phosphate from D-tagatose 6-phosphate: step 1/2.</text>
</comment>
<dbReference type="Gene3D" id="3.40.1190.20">
    <property type="match status" value="1"/>
</dbReference>
<accession>A0A926DH71</accession>
<dbReference type="InterPro" id="IPR017583">
    <property type="entry name" value="Tagatose/fructose_Pkinase"/>
</dbReference>
<dbReference type="Pfam" id="PF00294">
    <property type="entry name" value="PfkB"/>
    <property type="match status" value="1"/>
</dbReference>
<evidence type="ECO:0000259" key="7">
    <source>
        <dbReference type="Pfam" id="PF00294"/>
    </source>
</evidence>
<dbReference type="GO" id="GO:0005524">
    <property type="term" value="F:ATP binding"/>
    <property type="evidence" value="ECO:0007669"/>
    <property type="project" value="UniProtKB-KW"/>
</dbReference>
<dbReference type="GO" id="GO:0008443">
    <property type="term" value="F:phosphofructokinase activity"/>
    <property type="evidence" value="ECO:0007669"/>
    <property type="project" value="TreeGrafter"/>
</dbReference>
<dbReference type="AlphaFoldDB" id="A0A926DH71"/>
<evidence type="ECO:0000256" key="2">
    <source>
        <dbReference type="ARBA" id="ARBA00022679"/>
    </source>
</evidence>
<reference evidence="8" key="1">
    <citation type="submission" date="2020-08" db="EMBL/GenBank/DDBJ databases">
        <title>Genome public.</title>
        <authorList>
            <person name="Liu C."/>
            <person name="Sun Q."/>
        </authorList>
    </citation>
    <scope>NUCLEOTIDE SEQUENCE</scope>
    <source>
        <strain evidence="8">NSJ-63</strain>
    </source>
</reference>
<evidence type="ECO:0000313" key="9">
    <source>
        <dbReference type="Proteomes" id="UP000617951"/>
    </source>
</evidence>
<dbReference type="InterPro" id="IPR029056">
    <property type="entry name" value="Ribokinase-like"/>
</dbReference>
<dbReference type="Proteomes" id="UP000617951">
    <property type="component" value="Unassembled WGS sequence"/>
</dbReference>
<sequence>MVYAVYLNPTIDKTVYIDSLRVGGTNRVGKVLSQGGGKAVNLAVTLHQMDVPVTVCGFLYKGNSRLIRQSLIGISTSLWEFPGEARVNTKIFDQQSGVVTEINESGPALSADILKQFEATFLPQIQKDDMVVLTGSLPPGCPADYYAHLIEKLPCRVAVDADGETLAQAVEKAPFLIKPNRDELSMLTGLPLETEAELLSAGRDLLARGVSVCAISLGSRGALILDASHAYRALPLTLEADSTVGAGDSMMAGLCAGLLEGKDLGEALRLGSAAAAASLLQPGTGAGDMECIARLLPEIQIQQIQ</sequence>
<dbReference type="EMBL" id="JACRSS010000001">
    <property type="protein sequence ID" value="MBC8538111.1"/>
    <property type="molecule type" value="Genomic_DNA"/>
</dbReference>
<keyword evidence="3 6" id="KW-0547">Nucleotide-binding</keyword>
<protein>
    <recommendedName>
        <fullName evidence="6">Tagatose-6-phosphate kinase</fullName>
        <ecNumber evidence="6">2.7.1.144</ecNumber>
    </recommendedName>
</protein>
<comment type="similarity">
    <text evidence="1">Belongs to the carbohydrate kinase pfkB family.</text>
</comment>
<keyword evidence="5 6" id="KW-0067">ATP-binding</keyword>
<keyword evidence="6" id="KW-0423">Lactose metabolism</keyword>
<evidence type="ECO:0000256" key="1">
    <source>
        <dbReference type="ARBA" id="ARBA00005380"/>
    </source>
</evidence>
<dbReference type="InterPro" id="IPR011611">
    <property type="entry name" value="PfkB_dom"/>
</dbReference>
<dbReference type="NCBIfam" id="TIGR03168">
    <property type="entry name" value="1-PFK"/>
    <property type="match status" value="1"/>
</dbReference>
<dbReference type="CDD" id="cd01164">
    <property type="entry name" value="FruK_PfkB_like"/>
    <property type="match status" value="1"/>
</dbReference>
<dbReference type="RefSeq" id="WP_249279892.1">
    <property type="nucleotide sequence ID" value="NZ_JACRSS010000001.1"/>
</dbReference>
<evidence type="ECO:0000256" key="6">
    <source>
        <dbReference type="PIRNR" id="PIRNR000535"/>
    </source>
</evidence>